<name>A0ABR4PFP4_9HELO</name>
<reference evidence="1 2" key="1">
    <citation type="submission" date="2024-06" db="EMBL/GenBank/DDBJ databases">
        <title>Complete genome of Phlyctema vagabunda strain 19-DSS-EL-015.</title>
        <authorList>
            <person name="Fiorenzani C."/>
        </authorList>
    </citation>
    <scope>NUCLEOTIDE SEQUENCE [LARGE SCALE GENOMIC DNA]</scope>
    <source>
        <strain evidence="1 2">19-DSS-EL-015</strain>
    </source>
</reference>
<sequence length="54" mass="5923">MMHRSTSCPCMIRSRCRQPCAVRISRSPSGLGGIPDVSRQGYRDAIFAAQRALA</sequence>
<keyword evidence="2" id="KW-1185">Reference proteome</keyword>
<evidence type="ECO:0000313" key="1">
    <source>
        <dbReference type="EMBL" id="KAL3422156.1"/>
    </source>
</evidence>
<gene>
    <name evidence="1" type="ORF">PVAG01_06312</name>
</gene>
<dbReference type="Proteomes" id="UP001629113">
    <property type="component" value="Unassembled WGS sequence"/>
</dbReference>
<protein>
    <submittedName>
        <fullName evidence="1">Uncharacterized protein</fullName>
    </submittedName>
</protein>
<proteinExistence type="predicted"/>
<accession>A0ABR4PFP4</accession>
<dbReference type="EMBL" id="JBFCZG010000005">
    <property type="protein sequence ID" value="KAL3422156.1"/>
    <property type="molecule type" value="Genomic_DNA"/>
</dbReference>
<comment type="caution">
    <text evidence="1">The sequence shown here is derived from an EMBL/GenBank/DDBJ whole genome shotgun (WGS) entry which is preliminary data.</text>
</comment>
<evidence type="ECO:0000313" key="2">
    <source>
        <dbReference type="Proteomes" id="UP001629113"/>
    </source>
</evidence>
<organism evidence="1 2">
    <name type="scientific">Phlyctema vagabunda</name>
    <dbReference type="NCBI Taxonomy" id="108571"/>
    <lineage>
        <taxon>Eukaryota</taxon>
        <taxon>Fungi</taxon>
        <taxon>Dikarya</taxon>
        <taxon>Ascomycota</taxon>
        <taxon>Pezizomycotina</taxon>
        <taxon>Leotiomycetes</taxon>
        <taxon>Helotiales</taxon>
        <taxon>Dermateaceae</taxon>
        <taxon>Phlyctema</taxon>
    </lineage>
</organism>